<accession>A0ABR5Z6G8</accession>
<dbReference type="InterPro" id="IPR048987">
    <property type="entry name" value="PIN-TPR-GreABC"/>
</dbReference>
<dbReference type="Pfam" id="PF20698">
    <property type="entry name" value="PIN-TPR-GreABC"/>
    <property type="match status" value="1"/>
</dbReference>
<proteinExistence type="predicted"/>
<dbReference type="SUPFAM" id="SSF48452">
    <property type="entry name" value="TPR-like"/>
    <property type="match status" value="1"/>
</dbReference>
<dbReference type="Gene3D" id="1.25.40.10">
    <property type="entry name" value="Tetratricopeptide repeat domain"/>
    <property type="match status" value="1"/>
</dbReference>
<name>A0ABR5Z6G8_9GAMM</name>
<dbReference type="EMBL" id="JAAMRF010000012">
    <property type="protein sequence ID" value="MBA1275818.1"/>
    <property type="molecule type" value="Genomic_DNA"/>
</dbReference>
<evidence type="ECO:0000313" key="3">
    <source>
        <dbReference type="Proteomes" id="UP000786387"/>
    </source>
</evidence>
<evidence type="ECO:0000313" key="2">
    <source>
        <dbReference type="EMBL" id="MBA1275818.1"/>
    </source>
</evidence>
<protein>
    <recommendedName>
        <fullName evidence="1">PIN domain-containing protein</fullName>
    </recommendedName>
</protein>
<dbReference type="RefSeq" id="WP_134281591.1">
    <property type="nucleotide sequence ID" value="NZ_JAAMRF010000012.1"/>
</dbReference>
<dbReference type="Proteomes" id="UP000786387">
    <property type="component" value="Unassembled WGS sequence"/>
</dbReference>
<reference evidence="2 3" key="1">
    <citation type="submission" date="2020-02" db="EMBL/GenBank/DDBJ databases">
        <title>Synteny-based analysis reveals conserved mechanism for high triclosan tolerance in Pseudomonas, as well as instances of horizontal transfer.</title>
        <authorList>
            <person name="Mcfarland A.G."/>
            <person name="Bertucci H.K."/>
            <person name="Litmann E."/>
            <person name="Shen J."/>
            <person name="Huttenhower C."/>
            <person name="Hartmann E.M."/>
        </authorList>
    </citation>
    <scope>NUCLEOTIDE SEQUENCE [LARGE SCALE GENOMIC DNA]</scope>
    <source>
        <strain evidence="2 3">115A1</strain>
    </source>
</reference>
<organism evidence="2 3">
    <name type="scientific">Stutzerimonas azotifigens</name>
    <dbReference type="NCBI Taxonomy" id="291995"/>
    <lineage>
        <taxon>Bacteria</taxon>
        <taxon>Pseudomonadati</taxon>
        <taxon>Pseudomonadota</taxon>
        <taxon>Gammaproteobacteria</taxon>
        <taxon>Pseudomonadales</taxon>
        <taxon>Pseudomonadaceae</taxon>
        <taxon>Stutzerimonas</taxon>
    </lineage>
</organism>
<dbReference type="InterPro" id="IPR011990">
    <property type="entry name" value="TPR-like_helical_dom_sf"/>
</dbReference>
<evidence type="ECO:0000259" key="1">
    <source>
        <dbReference type="Pfam" id="PF20698"/>
    </source>
</evidence>
<sequence length="1159" mass="129787">MKEKAAPDAEVTHVHAEGGSVAVGGGLYGTVNINTPDAIEAALLSALQKHQAQGVSAAQIDIAREWQNELDKLIDSFKEKVESGQANTALGLLKDLLDRQASKLSSLQVFRIKANIAVCLYQLGRSSEAAVTLHEACSFAPDEPKAKANKVLAYMFDGKIDEAYQYSVEQLKLDPSNEWLAANGLQAARMCSDDEGIYDLIGEGVKQTESVQAAYLDGLAVKRIGNWLELAKEAHLKFPDNKTISGIVAAAELEAVVAEHNLNGKCKFPVSNPDSVNRAKEHLEKNWAEFRESEHSLGVMQEADACNLLLCYALVADTEHLKQFSIELLANYPENPRFAELAVQISLDFKLSDLFDKAISLLENEQERRRYTFVKNIHDRNWSELAKMQSYSIDRFDPEVRSAAKVAAFIAQAKQGQAHGKERLEKLISEEQLSGRGRYTLFELALGSNVSAIMQIAYEYGVSQITPENDLSEIISFCRIARSFSDWKIIVRLLKGIANPLENSEETRLLCLGYINDYPVRKDAVHFFDRIIAGGLASIFLTLMVGLFGYKHHDFALAKAQLNSYLSKGGRDATAYLILSDICRLENDDNSLQELLNGYEAEELEGSPEQIMHVAKLLTLHGDAQKGLALGYKIFVENPKSAEIWLGYSHIFLFSGKRIDIQAIDDISAGVYFTLTSSEGVKIERLVEDDIDSQFLLAPDNVDQYVKKVYGLKTGDSFTQQKMQGDVTWTVTEIKHKFLRAFHYVLERYETEFPDSGGLWAVKIEKDNVQPMLDIIKKNSEHDENVISEFCEKHIPISAMAAIWEKNPIKIADMIRTYKGEIATCSGTLEERSQAYAIINDHAKNGIVLDTYTAWVASSPNIFIALKKSYQKIMVSRTTIIELMHLCDEIRASFGSELSISWLNGQFQKTISSQSEKEQLVNEISERIRSLEENFEVVQYDYPSTQDEITEQILENFGPNLLAPYFIALNGNAIFVSDDGYSREFAKGLLNLNSAVWLQTLLDVALSKSNINLVEYSECLFDLARYRHSHIALTVAALNTVYEQDNPDLLKFSIISRYIGVHNADIKSHFGLVKNFIGLRWILEVSNPDNSLALEYLLRSHSREHPDHKAMKATSILIQNLIRVPGGVSLLNAIAQIPALRLSTYIEDWARGHFLPVSD</sequence>
<gene>
    <name evidence="2" type="ORF">G7026_20955</name>
</gene>
<comment type="caution">
    <text evidence="2">The sequence shown here is derived from an EMBL/GenBank/DDBJ whole genome shotgun (WGS) entry which is preliminary data.</text>
</comment>
<keyword evidence="3" id="KW-1185">Reference proteome</keyword>
<feature type="domain" description="PIN" evidence="1">
    <location>
        <begin position="848"/>
        <end position="987"/>
    </location>
</feature>